<dbReference type="OrthoDB" id="7824597at2"/>
<dbReference type="Gene3D" id="1.10.3700.10">
    <property type="entry name" value="AGR C 984p-like"/>
    <property type="match status" value="5"/>
</dbReference>
<dbReference type="EMBL" id="QYBC01000002">
    <property type="protein sequence ID" value="RYB07075.1"/>
    <property type="molecule type" value="Genomic_DNA"/>
</dbReference>
<dbReference type="SUPFAM" id="SSF158837">
    <property type="entry name" value="AGR C 984p-like"/>
    <property type="match status" value="7"/>
</dbReference>
<dbReference type="AlphaFoldDB" id="A0A4Q2RJ29"/>
<comment type="caution">
    <text evidence="1">The sequence shown here is derived from an EMBL/GenBank/DDBJ whole genome shotgun (WGS) entry which is preliminary data.</text>
</comment>
<organism evidence="1 2">
    <name type="scientific">Lichenibacterium ramalinae</name>
    <dbReference type="NCBI Taxonomy" id="2316527"/>
    <lineage>
        <taxon>Bacteria</taxon>
        <taxon>Pseudomonadati</taxon>
        <taxon>Pseudomonadota</taxon>
        <taxon>Alphaproteobacteria</taxon>
        <taxon>Hyphomicrobiales</taxon>
        <taxon>Lichenihabitantaceae</taxon>
        <taxon>Lichenibacterium</taxon>
    </lineage>
</organism>
<proteinExistence type="predicted"/>
<sequence length="1018" mass="104796">MLSTFAGYQFYARNPAAAAKRVGAEAPVARDTAYYRANIGKVKSVDDLLNNPRLYSYALKSHGLEDAIPNRGFIRKVLTSDPTQARSFVNTLNDSRYRALAAEFSFSSSGKVPTTAVAQGAAQEDETLGLYSSRTLVGGTQQADIGYYQAHIGNVHSINDLAADPRLYRVALQAYGLDPAATPLASVTKLLESDRFSATGVADQGAPLSNAVQSFASIASTAALYTASVGQDATAQAAAGVETAYYEATMPGVRSVDDFLSDSRLVAYASQAFDVGQSSKAVLAYVAANSPKTTSKGVTAAQTADLLRSVLTSDLSRSGSVADQVGGGLRQMAAALNFGTSLLQGVGDTTATVARYTQAAGTDAASQTAAATESAYYAAKVATLRTPDQIAADPRLMAYVTQAFGLTFALAANDAVKRATVTAALTGDPTDPRGAAAVAGQAFVAMASAFSSAKPVYAQTATATESTTDLYGQRTADDPQAAAAETSYYRATMPGVKSVDALLGNSRLTAYLVKAYDIAVPAGASDADTRARLRAVLTSDPGDPAGAAVAGGLATRRLASAFRFDAKGAASAQPWPVPAAGTAVQGDAEARATADLYAERLGPNVGDQAQGQLVIEHAQTVIGAAWTVDDVVADKHVVSYLAKAYGIAFADGAPDSAKASAIRAILTSDPHDPKSVASQQGDGARALAAAFTFTKPYAGDAALTRDARPDLAAFAAAFNFDASGQVAAPRVAQTERGTSTMLALYRQAATASGASAAIVTSEAGYMQASIGKVRTLDGFLSDARLVAVATTAYGVTQPAGLSDAAWTSRLRSVLSSDLADPKSAANKLGGAYRKLAAGFAFAPGTTLSGGATLSGGVAQAAQSAKAAILSADQYVSQAMEDEAGASNPGVQLALYFKRMAPSITSMFQILGDKSLLSVVKTSLGLPDGFSKLDIDAQARLIGDKIKRTDLTDPKKLDAFVQRFAVRYDLAQAKATPPSTPFDFLASGTETTSSSLLETLHAKRTTTDASSVLNLFGSS</sequence>
<reference evidence="1 2" key="2">
    <citation type="submission" date="2019-02" db="EMBL/GenBank/DDBJ databases">
        <title>'Lichenibacterium ramalinii' gen. nov. sp. nov., 'Lichenibacterium minor' gen. nov. sp. nov.</title>
        <authorList>
            <person name="Pankratov T."/>
        </authorList>
    </citation>
    <scope>NUCLEOTIDE SEQUENCE [LARGE SCALE GENOMIC DNA]</scope>
    <source>
        <strain evidence="1 2">RmlP001</strain>
    </source>
</reference>
<evidence type="ECO:0000313" key="2">
    <source>
        <dbReference type="Proteomes" id="UP000289411"/>
    </source>
</evidence>
<accession>A0A4Q2RJ29</accession>
<protein>
    <submittedName>
        <fullName evidence="1">DUF1217 domain-containing protein</fullName>
    </submittedName>
</protein>
<dbReference type="InterPro" id="IPR010626">
    <property type="entry name" value="DUF1217"/>
</dbReference>
<dbReference type="Proteomes" id="UP000289411">
    <property type="component" value="Unassembled WGS sequence"/>
</dbReference>
<dbReference type="RefSeq" id="WP_129217619.1">
    <property type="nucleotide sequence ID" value="NZ_QYBC01000002.1"/>
</dbReference>
<dbReference type="Pfam" id="PF06748">
    <property type="entry name" value="DUF1217"/>
    <property type="match status" value="3"/>
</dbReference>
<name>A0A4Q2RJ29_9HYPH</name>
<dbReference type="InterPro" id="IPR023157">
    <property type="entry name" value="AGR-C-984p-like_sf"/>
</dbReference>
<gene>
    <name evidence="1" type="ORF">D3272_03075</name>
</gene>
<reference evidence="1 2" key="1">
    <citation type="submission" date="2018-09" db="EMBL/GenBank/DDBJ databases">
        <authorList>
            <person name="Grouzdev D.S."/>
            <person name="Krutkina M.S."/>
        </authorList>
    </citation>
    <scope>NUCLEOTIDE SEQUENCE [LARGE SCALE GENOMIC DNA]</scope>
    <source>
        <strain evidence="1 2">RmlP001</strain>
    </source>
</reference>
<evidence type="ECO:0000313" key="1">
    <source>
        <dbReference type="EMBL" id="RYB07075.1"/>
    </source>
</evidence>
<keyword evidence="2" id="KW-1185">Reference proteome</keyword>